<gene>
    <name evidence="3" type="ORF">JHX87_15845</name>
</gene>
<evidence type="ECO:0008006" key="5">
    <source>
        <dbReference type="Google" id="ProtNLM"/>
    </source>
</evidence>
<feature type="transmembrane region" description="Helical" evidence="1">
    <location>
        <begin position="159"/>
        <end position="179"/>
    </location>
</feature>
<evidence type="ECO:0000256" key="1">
    <source>
        <dbReference type="SAM" id="Phobius"/>
    </source>
</evidence>
<feature type="transmembrane region" description="Helical" evidence="1">
    <location>
        <begin position="78"/>
        <end position="96"/>
    </location>
</feature>
<evidence type="ECO:0000256" key="2">
    <source>
        <dbReference type="SAM" id="SignalP"/>
    </source>
</evidence>
<dbReference type="Proteomes" id="UP001219349">
    <property type="component" value="Chromosome"/>
</dbReference>
<evidence type="ECO:0000313" key="4">
    <source>
        <dbReference type="Proteomes" id="UP001219349"/>
    </source>
</evidence>
<feature type="transmembrane region" description="Helical" evidence="1">
    <location>
        <begin position="46"/>
        <end position="66"/>
    </location>
</feature>
<feature type="transmembrane region" description="Helical" evidence="1">
    <location>
        <begin position="186"/>
        <end position="203"/>
    </location>
</feature>
<feature type="transmembrane region" description="Helical" evidence="1">
    <location>
        <begin position="134"/>
        <end position="153"/>
    </location>
</feature>
<reference evidence="3 4" key="1">
    <citation type="submission" date="2021-01" db="EMBL/GenBank/DDBJ databases">
        <title>Biogeographic distribution of Paracoccus.</title>
        <authorList>
            <person name="Hollensteiner J."/>
            <person name="Leineberger J."/>
            <person name="Brinkhoff T."/>
            <person name="Daniel R."/>
        </authorList>
    </citation>
    <scope>NUCLEOTIDE SEQUENCE [LARGE SCALE GENOMIC DNA]</scope>
    <source>
        <strain evidence="3 4">KCTC 22803</strain>
    </source>
</reference>
<feature type="chain" id="PRO_5047548959" description="Tryptophan-rich sensory protein" evidence="2">
    <location>
        <begin position="22"/>
        <end position="235"/>
    </location>
</feature>
<protein>
    <recommendedName>
        <fullName evidence="5">Tryptophan-rich sensory protein</fullName>
    </recommendedName>
</protein>
<keyword evidence="4" id="KW-1185">Reference proteome</keyword>
<dbReference type="EMBL" id="CP067136">
    <property type="protein sequence ID" value="WCR09105.1"/>
    <property type="molecule type" value="Genomic_DNA"/>
</dbReference>
<keyword evidence="2" id="KW-0732">Signal</keyword>
<keyword evidence="1" id="KW-0812">Transmembrane</keyword>
<feature type="signal peptide" evidence="2">
    <location>
        <begin position="1"/>
        <end position="21"/>
    </location>
</feature>
<feature type="transmembrane region" description="Helical" evidence="1">
    <location>
        <begin position="209"/>
        <end position="228"/>
    </location>
</feature>
<keyword evidence="1" id="KW-1133">Transmembrane helix</keyword>
<evidence type="ECO:0000313" key="3">
    <source>
        <dbReference type="EMBL" id="WCR09105.1"/>
    </source>
</evidence>
<name>A0ABY7SPX8_9RHOB</name>
<dbReference type="Gene3D" id="1.20.1260.100">
    <property type="entry name" value="TspO/MBR protein"/>
    <property type="match status" value="1"/>
</dbReference>
<organism evidence="3 4">
    <name type="scientific">Paracoccus fistulariae</name>
    <dbReference type="NCBI Taxonomy" id="658446"/>
    <lineage>
        <taxon>Bacteria</taxon>
        <taxon>Pseudomonadati</taxon>
        <taxon>Pseudomonadota</taxon>
        <taxon>Alphaproteobacteria</taxon>
        <taxon>Rhodobacterales</taxon>
        <taxon>Paracoccaceae</taxon>
        <taxon>Paracoccus</taxon>
    </lineage>
</organism>
<proteinExistence type="predicted"/>
<accession>A0ABY7SPX8</accession>
<dbReference type="InterPro" id="IPR038330">
    <property type="entry name" value="TspO/MBR-related_sf"/>
</dbReference>
<sequence>MKFRAWAVLILAVAFALSPLASDGFNGFTKDQFPVVLDHWPAQPAGWAFSIWGVIYLWLIAGLAYGALRRAEDPDWQAARPALALSLAVGVPWIAVANARPILATVMIIVMAGGAITALLRSGRKDRIWQAGPIGLYAGWLTAASAVAMAVTLSGYGLLSGMASALLLLALALIVALSVQAQRPEIASYPIAVGWALIGIIAANADATYWPVALLAAVGLVALVWRFFRGRRQAA</sequence>
<keyword evidence="1" id="KW-0472">Membrane</keyword>
<feature type="transmembrane region" description="Helical" evidence="1">
    <location>
        <begin position="102"/>
        <end position="122"/>
    </location>
</feature>